<dbReference type="Ensembl" id="ENSCAFT00020001436.1">
    <property type="protein sequence ID" value="ENSCAFP00020001213.1"/>
    <property type="gene ID" value="ENSCAFG00020000788.1"/>
</dbReference>
<reference evidence="10" key="1">
    <citation type="submission" date="2025-08" db="UniProtKB">
        <authorList>
            <consortium name="Ensembl"/>
        </authorList>
    </citation>
    <scope>IDENTIFICATION</scope>
</reference>
<evidence type="ECO:0000256" key="4">
    <source>
        <dbReference type="ARBA" id="ARBA00061503"/>
    </source>
</evidence>
<dbReference type="GO" id="GO:0005634">
    <property type="term" value="C:nucleus"/>
    <property type="evidence" value="ECO:0007669"/>
    <property type="project" value="TreeGrafter"/>
</dbReference>
<dbReference type="SMART" id="SM00717">
    <property type="entry name" value="SANT"/>
    <property type="match status" value="1"/>
</dbReference>
<feature type="region of interest" description="Disordered" evidence="8">
    <location>
        <begin position="34"/>
        <end position="81"/>
    </location>
</feature>
<proteinExistence type="inferred from homology"/>
<dbReference type="PANTHER" id="PTHR21677">
    <property type="entry name" value="CRAMPED PROTEIN"/>
    <property type="match status" value="1"/>
</dbReference>
<feature type="compositionally biased region" description="Low complexity" evidence="8">
    <location>
        <begin position="46"/>
        <end position="67"/>
    </location>
</feature>
<evidence type="ECO:0000256" key="6">
    <source>
        <dbReference type="ARBA" id="ARBA00076971"/>
    </source>
</evidence>
<feature type="compositionally biased region" description="Pro residues" evidence="8">
    <location>
        <begin position="533"/>
        <end position="546"/>
    </location>
</feature>
<feature type="region of interest" description="Disordered" evidence="8">
    <location>
        <begin position="526"/>
        <end position="590"/>
    </location>
</feature>
<dbReference type="GO" id="GO:0003677">
    <property type="term" value="F:DNA binding"/>
    <property type="evidence" value="ECO:0007669"/>
    <property type="project" value="UniProtKB-KW"/>
</dbReference>
<protein>
    <recommendedName>
        <fullName evidence="5">Protein cramped-like</fullName>
    </recommendedName>
    <alternativeName>
        <fullName evidence="7">Cramped chromatin regulator homolog 1</fullName>
    </alternativeName>
    <alternativeName>
        <fullName evidence="6">Hematological and neurological expressed 1-like protein</fullName>
    </alternativeName>
</protein>
<organism evidence="10 11">
    <name type="scientific">Canis lupus dingo</name>
    <name type="common">dingo</name>
    <dbReference type="NCBI Taxonomy" id="286419"/>
    <lineage>
        <taxon>Eukaryota</taxon>
        <taxon>Metazoa</taxon>
        <taxon>Chordata</taxon>
        <taxon>Craniata</taxon>
        <taxon>Vertebrata</taxon>
        <taxon>Euteleostomi</taxon>
        <taxon>Mammalia</taxon>
        <taxon>Eutheria</taxon>
        <taxon>Laurasiatheria</taxon>
        <taxon>Carnivora</taxon>
        <taxon>Caniformia</taxon>
        <taxon>Canidae</taxon>
        <taxon>Canis</taxon>
    </lineage>
</organism>
<evidence type="ECO:0000256" key="3">
    <source>
        <dbReference type="ARBA" id="ARBA00023242"/>
    </source>
</evidence>
<keyword evidence="1" id="KW-0597">Phosphoprotein</keyword>
<dbReference type="PROSITE" id="PS51293">
    <property type="entry name" value="SANT"/>
    <property type="match status" value="1"/>
</dbReference>
<evidence type="ECO:0000256" key="5">
    <source>
        <dbReference type="ARBA" id="ARBA00074058"/>
    </source>
</evidence>
<evidence type="ECO:0000256" key="7">
    <source>
        <dbReference type="ARBA" id="ARBA00081828"/>
    </source>
</evidence>
<dbReference type="Gene3D" id="1.10.10.60">
    <property type="entry name" value="Homeodomain-like"/>
    <property type="match status" value="1"/>
</dbReference>
<evidence type="ECO:0000256" key="2">
    <source>
        <dbReference type="ARBA" id="ARBA00023125"/>
    </source>
</evidence>
<dbReference type="PANTHER" id="PTHR21677:SF1">
    <property type="entry name" value="PROTEIN CRAMPED-LIKE"/>
    <property type="match status" value="1"/>
</dbReference>
<dbReference type="InterPro" id="IPR055315">
    <property type="entry name" value="Cramped-like"/>
</dbReference>
<dbReference type="GeneTree" id="ENSGT00390000003337"/>
<sequence>MCLKVAPRWRHLELSLAPQPSKTGHCMVLSLQGADGGGSSSGNGSGAAPAAPAGGSRSSSRNLGSSNGEKEEGKKARRQWESWSTEDKNTFFEGLYEHGKDFEAIQNNIALKYKKKGKPASMVKNKEQVRHFYYRTWHKITKYIDFDNVFSRGLKKSSQELYGLICYGELRKKVGGCMDDKNATKLNELIQVGATTVRYKGRNLRIKAPMCRALKKLCDPDGLSDEEDQKPVRLPLKVPVELQPRNNHAWARVQSLAQNPRLRMIVELHRKVSSLIEFLKQKWALHEVRIRKTLEDRQLQHSLPEPSQEKVALHLFPGESCTLTPLPGVARVVHSKAFCTVHWQEGGRCKQGSKDAHTLPPAQILGIQSGQGTARGQVKCPRGGTEGKGPGRPPPSTDASQSSGESSPESAPGEGAAPSLGSLDTPDRLPTGLQDAGGRLEKTPTAAPAEGRDGLTREPADVTCACGQLPELEDELSLLDPFPRYMKSCQDLIVPEQCRCADLRPSGCASPETRVPGSAEVVDLARAGAPSPVRAPPGPEPQPGPGLQPDVCTKDSSEAPAEEPQEKVNPSDPPPQGQPAAKPPKDVPASRLAQQLREEGWNLQTSESLTLAEVYLMMGKPNKLQLEYDWLAVLGPEGQTPGGQAQGPCPAAPPSTFHKQRLLSCLLRLISTEVNPRLAPEGNASSAASVRPAQEEQLATPPGKVVTVSSRSPRCPRSQSALRNSKTFSPSSAPCSSGLRNPPRPLLVAGPSSTGSSDSDGGLFAVPTTLPPNSRHGKLYSPSKETELTFRQHLNSISMQSDFFLPKPRKLRNRHLRKPLVVQRTLLPRPSEHQSHNVCSFSILSNSSVTGRGSFRPIQSSLTKAALSRPIVPKALPPQATGHLASAIDLAAKSAGIIPGSPLPVLDAEGLSGIAPLSSDEVTATVPGPESTGTHRDGDSIPTVGGTSDPFISVSSRPEQEPVADGFQGSPVLSLSELSKAPLHNGPPAPLPAPEGSSSRLSPPNVSALLDISLPGPPEDVLSQGEPATHISDSIIEIAISSGQYGEGVPLSPAKLNGSDSSKSLPSPSSSPQPDWIASPTHDPQWCPSDPTDSSLSSLFASFISPEKSRKMLPTPAGTQSSTSLLGPSLLDGNSRDSFVSRSLADVAEVVDSQLVCMMNENSIDYISRFNDLAQELSIAEPGRREVLFDGSGGGPPVGDLSQ</sequence>
<feature type="region of interest" description="Disordered" evidence="8">
    <location>
        <begin position="366"/>
        <end position="458"/>
    </location>
</feature>
<keyword evidence="3" id="KW-0539">Nucleus</keyword>
<feature type="region of interest" description="Disordered" evidence="8">
    <location>
        <begin position="917"/>
        <end position="1025"/>
    </location>
</feature>
<dbReference type="AlphaFoldDB" id="A0A8C0QTA1"/>
<dbReference type="GO" id="GO:0003682">
    <property type="term" value="F:chromatin binding"/>
    <property type="evidence" value="ECO:0007669"/>
    <property type="project" value="InterPro"/>
</dbReference>
<feature type="compositionally biased region" description="Polar residues" evidence="8">
    <location>
        <begin position="996"/>
        <end position="1005"/>
    </location>
</feature>
<dbReference type="FunFam" id="1.10.10.60:FF:000439">
    <property type="entry name" value="Cramped chromatin regulator homolog 1"/>
    <property type="match status" value="1"/>
</dbReference>
<feature type="compositionally biased region" description="Polar residues" evidence="8">
    <location>
        <begin position="1117"/>
        <end position="1126"/>
    </location>
</feature>
<feature type="compositionally biased region" description="Polar residues" evidence="8">
    <location>
        <begin position="721"/>
        <end position="739"/>
    </location>
</feature>
<feature type="region of interest" description="Disordered" evidence="8">
    <location>
        <begin position="678"/>
        <end position="779"/>
    </location>
</feature>
<feature type="compositionally biased region" description="Low complexity" evidence="8">
    <location>
        <begin position="750"/>
        <end position="762"/>
    </location>
</feature>
<reference evidence="10" key="2">
    <citation type="submission" date="2025-09" db="UniProtKB">
        <authorList>
            <consortium name="Ensembl"/>
        </authorList>
    </citation>
    <scope>IDENTIFICATION</scope>
</reference>
<evidence type="ECO:0000256" key="1">
    <source>
        <dbReference type="ARBA" id="ARBA00022553"/>
    </source>
</evidence>
<comment type="similarity">
    <text evidence="4">Belongs to the cramped family.</text>
</comment>
<evidence type="ECO:0000313" key="10">
    <source>
        <dbReference type="Ensembl" id="ENSCAFP00020001213.1"/>
    </source>
</evidence>
<feature type="region of interest" description="Disordered" evidence="8">
    <location>
        <begin position="1110"/>
        <end position="1129"/>
    </location>
</feature>
<feature type="compositionally biased region" description="Basic and acidic residues" evidence="8">
    <location>
        <begin position="68"/>
        <end position="81"/>
    </location>
</feature>
<feature type="compositionally biased region" description="Gly residues" evidence="8">
    <location>
        <begin position="34"/>
        <end position="45"/>
    </location>
</feature>
<evidence type="ECO:0000313" key="11">
    <source>
        <dbReference type="Proteomes" id="UP000694391"/>
    </source>
</evidence>
<feature type="domain" description="SANT" evidence="9">
    <location>
        <begin position="81"/>
        <end position="141"/>
    </location>
</feature>
<dbReference type="GO" id="GO:0007389">
    <property type="term" value="P:pattern specification process"/>
    <property type="evidence" value="ECO:0007669"/>
    <property type="project" value="TreeGrafter"/>
</dbReference>
<gene>
    <name evidence="10" type="primary">CRAMP1</name>
</gene>
<name>A0A8C0QTA1_CANLU</name>
<keyword evidence="11" id="KW-1185">Reference proteome</keyword>
<keyword evidence="2" id="KW-0238">DNA-binding</keyword>
<dbReference type="InterPro" id="IPR001005">
    <property type="entry name" value="SANT/Myb"/>
</dbReference>
<evidence type="ECO:0000259" key="9">
    <source>
        <dbReference type="PROSITE" id="PS51293"/>
    </source>
</evidence>
<accession>A0A8C0QTA1</accession>
<evidence type="ECO:0000256" key="8">
    <source>
        <dbReference type="SAM" id="MobiDB-lite"/>
    </source>
</evidence>
<feature type="compositionally biased region" description="Low complexity" evidence="8">
    <location>
        <begin position="402"/>
        <end position="419"/>
    </location>
</feature>
<feature type="compositionally biased region" description="Low complexity" evidence="8">
    <location>
        <begin position="1059"/>
        <end position="1074"/>
    </location>
</feature>
<dbReference type="InterPro" id="IPR017884">
    <property type="entry name" value="SANT_dom"/>
</dbReference>
<feature type="compositionally biased region" description="Low complexity" evidence="8">
    <location>
        <begin position="709"/>
        <end position="720"/>
    </location>
</feature>
<dbReference type="Proteomes" id="UP000694391">
    <property type="component" value="Unplaced"/>
</dbReference>
<feature type="region of interest" description="Disordered" evidence="8">
    <location>
        <begin position="1050"/>
        <end position="1093"/>
    </location>
</feature>